<dbReference type="InterPro" id="IPR036390">
    <property type="entry name" value="WH_DNA-bd_sf"/>
</dbReference>
<protein>
    <recommendedName>
        <fullName evidence="3">MarR family transcriptional regulator</fullName>
    </recommendedName>
</protein>
<sequence length="119" mass="14024">MIKRTFGLSNAQRRFYEQYAHENHVDLIELCILDILQSAGGKLTWIMLQEALPFPRTRLHQTAQRLSMQDLIRMDYDRLWLSDFAPFVIDDVLTDLHAKYKESTGFEPGFDEELKIYNA</sequence>
<gene>
    <name evidence="1" type="ORF">BO222_00800</name>
</gene>
<dbReference type="AlphaFoldDB" id="A0A1U7NJ21"/>
<accession>A0A1U7NJ21</accession>
<evidence type="ECO:0000313" key="1">
    <source>
        <dbReference type="EMBL" id="OLU42959.1"/>
    </source>
</evidence>
<proteinExistence type="predicted"/>
<dbReference type="GeneID" id="82201786"/>
<reference evidence="1 2" key="1">
    <citation type="submission" date="2016-11" db="EMBL/GenBank/DDBJ databases">
        <title>Description of two novel members of the family Erysipelotrichaceae: Ileibacterium lipovorans gen. nov., sp. nov. and Dubosiella newyorkensis, gen. nov., sp. nov.</title>
        <authorList>
            <person name="Cox L.M."/>
            <person name="Sohn J."/>
            <person name="Tyrrell K.L."/>
            <person name="Citron D.M."/>
            <person name="Lawson P.A."/>
            <person name="Patel N.B."/>
            <person name="Iizumi T."/>
            <person name="Perez-Perez G.I."/>
            <person name="Goldstein E.J."/>
            <person name="Blaser M.J."/>
        </authorList>
    </citation>
    <scope>NUCLEOTIDE SEQUENCE [LARGE SCALE GENOMIC DNA]</scope>
    <source>
        <strain evidence="1 2">NYU-BL-A3</strain>
    </source>
</reference>
<dbReference type="SUPFAM" id="SSF46785">
    <property type="entry name" value="Winged helix' DNA-binding domain"/>
    <property type="match status" value="1"/>
</dbReference>
<keyword evidence="2" id="KW-1185">Reference proteome</keyword>
<dbReference type="RefSeq" id="WP_075817516.1">
    <property type="nucleotide sequence ID" value="NZ_CAJUTZ010000055.1"/>
</dbReference>
<evidence type="ECO:0000313" key="2">
    <source>
        <dbReference type="Proteomes" id="UP000186341"/>
    </source>
</evidence>
<comment type="caution">
    <text evidence="1">The sequence shown here is derived from an EMBL/GenBank/DDBJ whole genome shotgun (WGS) entry which is preliminary data.</text>
</comment>
<organism evidence="1 2">
    <name type="scientific">Ileibacterium valens</name>
    <dbReference type="NCBI Taxonomy" id="1862668"/>
    <lineage>
        <taxon>Bacteria</taxon>
        <taxon>Bacillati</taxon>
        <taxon>Bacillota</taxon>
        <taxon>Erysipelotrichia</taxon>
        <taxon>Erysipelotrichales</taxon>
        <taxon>Erysipelotrichaceae</taxon>
        <taxon>Ileibacterium</taxon>
    </lineage>
</organism>
<dbReference type="EMBL" id="MPJW01000030">
    <property type="protein sequence ID" value="OLU42959.1"/>
    <property type="molecule type" value="Genomic_DNA"/>
</dbReference>
<name>A0A1U7NJ21_9FIRM</name>
<evidence type="ECO:0008006" key="3">
    <source>
        <dbReference type="Google" id="ProtNLM"/>
    </source>
</evidence>
<dbReference type="Proteomes" id="UP000186341">
    <property type="component" value="Unassembled WGS sequence"/>
</dbReference>